<feature type="compositionally biased region" description="Low complexity" evidence="1">
    <location>
        <begin position="1"/>
        <end position="15"/>
    </location>
</feature>
<keyword evidence="3" id="KW-1185">Reference proteome</keyword>
<evidence type="ECO:0000313" key="2">
    <source>
        <dbReference type="EMBL" id="KAJ6807045.1"/>
    </source>
</evidence>
<reference evidence="2" key="1">
    <citation type="journal article" date="2023" name="GigaByte">
        <title>Genome assembly of the bearded iris, Iris pallida Lam.</title>
        <authorList>
            <person name="Bruccoleri R.E."/>
            <person name="Oakeley E.J."/>
            <person name="Faust A.M.E."/>
            <person name="Altorfer M."/>
            <person name="Dessus-Babus S."/>
            <person name="Burckhardt D."/>
            <person name="Oertli M."/>
            <person name="Naumann U."/>
            <person name="Petersen F."/>
            <person name="Wong J."/>
        </authorList>
    </citation>
    <scope>NUCLEOTIDE SEQUENCE</scope>
    <source>
        <strain evidence="2">GSM-AAB239-AS_SAM_17_03QT</strain>
    </source>
</reference>
<name>A0AAX6ETF1_IRIPA</name>
<comment type="caution">
    <text evidence="2">The sequence shown here is derived from an EMBL/GenBank/DDBJ whole genome shotgun (WGS) entry which is preliminary data.</text>
</comment>
<dbReference type="Proteomes" id="UP001140949">
    <property type="component" value="Unassembled WGS sequence"/>
</dbReference>
<reference evidence="2" key="2">
    <citation type="submission" date="2023-04" db="EMBL/GenBank/DDBJ databases">
        <authorList>
            <person name="Bruccoleri R.E."/>
            <person name="Oakeley E.J."/>
            <person name="Faust A.-M."/>
            <person name="Dessus-Babus S."/>
            <person name="Altorfer M."/>
            <person name="Burckhardt D."/>
            <person name="Oertli M."/>
            <person name="Naumann U."/>
            <person name="Petersen F."/>
            <person name="Wong J."/>
        </authorList>
    </citation>
    <scope>NUCLEOTIDE SEQUENCE</scope>
    <source>
        <strain evidence="2">GSM-AAB239-AS_SAM_17_03QT</strain>
        <tissue evidence="2">Leaf</tissue>
    </source>
</reference>
<evidence type="ECO:0000256" key="1">
    <source>
        <dbReference type="SAM" id="MobiDB-lite"/>
    </source>
</evidence>
<accession>A0AAX6ETF1</accession>
<feature type="region of interest" description="Disordered" evidence="1">
    <location>
        <begin position="1"/>
        <end position="34"/>
    </location>
</feature>
<sequence>MSLSIPPSTTLPPHSWRQPRPPTKPTPATQPTLPRLDQIVTGIVTTITIFMSSTITTPTVSEPVCPCQIHFITQIYKLNCKSHLADHHRRPSPMSFPTPPYIDAAVAAVTPSCHRLHKHHHPKSKRNPYLAIGLAILVLERGSHIP</sequence>
<organism evidence="2 3">
    <name type="scientific">Iris pallida</name>
    <name type="common">Sweet iris</name>
    <dbReference type="NCBI Taxonomy" id="29817"/>
    <lineage>
        <taxon>Eukaryota</taxon>
        <taxon>Viridiplantae</taxon>
        <taxon>Streptophyta</taxon>
        <taxon>Embryophyta</taxon>
        <taxon>Tracheophyta</taxon>
        <taxon>Spermatophyta</taxon>
        <taxon>Magnoliopsida</taxon>
        <taxon>Liliopsida</taxon>
        <taxon>Asparagales</taxon>
        <taxon>Iridaceae</taxon>
        <taxon>Iridoideae</taxon>
        <taxon>Irideae</taxon>
        <taxon>Iris</taxon>
    </lineage>
</organism>
<dbReference type="AlphaFoldDB" id="A0AAX6ETF1"/>
<gene>
    <name evidence="2" type="ORF">M6B38_106870</name>
</gene>
<evidence type="ECO:0000313" key="3">
    <source>
        <dbReference type="Proteomes" id="UP001140949"/>
    </source>
</evidence>
<dbReference type="EMBL" id="JANAVB010034309">
    <property type="protein sequence ID" value="KAJ6807045.1"/>
    <property type="molecule type" value="Genomic_DNA"/>
</dbReference>
<proteinExistence type="predicted"/>
<protein>
    <submittedName>
        <fullName evidence="2">Uncharacterized protein</fullName>
    </submittedName>
</protein>